<evidence type="ECO:0000313" key="10">
    <source>
        <dbReference type="EMBL" id="SMG45175.1"/>
    </source>
</evidence>
<accession>A0ABY1ME96</accession>
<dbReference type="GO" id="GO:0005524">
    <property type="term" value="F:ATP binding"/>
    <property type="evidence" value="ECO:0007669"/>
    <property type="project" value="UniProtKB-KW"/>
</dbReference>
<dbReference type="EMBL" id="FXAV01000008">
    <property type="protein sequence ID" value="SMG45175.1"/>
    <property type="molecule type" value="Genomic_DNA"/>
</dbReference>
<name>A0ABY1ME96_RHORH</name>
<dbReference type="SUPFAM" id="SSF52540">
    <property type="entry name" value="P-loop containing nucleoside triphosphate hydrolases"/>
    <property type="match status" value="1"/>
</dbReference>
<evidence type="ECO:0000256" key="3">
    <source>
        <dbReference type="ARBA" id="ARBA00022448"/>
    </source>
</evidence>
<comment type="subcellular location">
    <subcellularLocation>
        <location evidence="1">Cell membrane</location>
        <topology evidence="1">Peripheral membrane protein</topology>
    </subcellularLocation>
</comment>
<organism evidence="10 11">
    <name type="scientific">Rhodococcus rhodochrous J3</name>
    <dbReference type="NCBI Taxonomy" id="903528"/>
    <lineage>
        <taxon>Bacteria</taxon>
        <taxon>Bacillati</taxon>
        <taxon>Actinomycetota</taxon>
        <taxon>Actinomycetes</taxon>
        <taxon>Mycobacteriales</taxon>
        <taxon>Nocardiaceae</taxon>
        <taxon>Rhodococcus</taxon>
    </lineage>
</organism>
<keyword evidence="6 10" id="KW-0067">ATP-binding</keyword>
<evidence type="ECO:0000256" key="1">
    <source>
        <dbReference type="ARBA" id="ARBA00004202"/>
    </source>
</evidence>
<evidence type="ECO:0000256" key="5">
    <source>
        <dbReference type="ARBA" id="ARBA00022741"/>
    </source>
</evidence>
<dbReference type="InterPro" id="IPR003439">
    <property type="entry name" value="ABC_transporter-like_ATP-bd"/>
</dbReference>
<dbReference type="Proteomes" id="UP000193566">
    <property type="component" value="Unassembled WGS sequence"/>
</dbReference>
<feature type="compositionally biased region" description="Basic and acidic residues" evidence="8">
    <location>
        <begin position="13"/>
        <end position="24"/>
    </location>
</feature>
<dbReference type="CDD" id="cd03257">
    <property type="entry name" value="ABC_NikE_OppD_transporters"/>
    <property type="match status" value="1"/>
</dbReference>
<dbReference type="SMART" id="SM00382">
    <property type="entry name" value="AAA"/>
    <property type="match status" value="1"/>
</dbReference>
<dbReference type="Gene3D" id="3.40.50.300">
    <property type="entry name" value="P-loop containing nucleotide triphosphate hydrolases"/>
    <property type="match status" value="1"/>
</dbReference>
<dbReference type="Pfam" id="PF00005">
    <property type="entry name" value="ABC_tran"/>
    <property type="match status" value="1"/>
</dbReference>
<dbReference type="PROSITE" id="PS50893">
    <property type="entry name" value="ABC_TRANSPORTER_2"/>
    <property type="match status" value="1"/>
</dbReference>
<evidence type="ECO:0000313" key="11">
    <source>
        <dbReference type="Proteomes" id="UP000193566"/>
    </source>
</evidence>
<dbReference type="InterPro" id="IPR050388">
    <property type="entry name" value="ABC_Ni/Peptide_Import"/>
</dbReference>
<evidence type="ECO:0000259" key="9">
    <source>
        <dbReference type="PROSITE" id="PS50893"/>
    </source>
</evidence>
<comment type="caution">
    <text evidence="10">The sequence shown here is derived from an EMBL/GenBank/DDBJ whole genome shotgun (WGS) entry which is preliminary data.</text>
</comment>
<keyword evidence="5" id="KW-0547">Nucleotide-binding</keyword>
<evidence type="ECO:0000256" key="2">
    <source>
        <dbReference type="ARBA" id="ARBA00005417"/>
    </source>
</evidence>
<proteinExistence type="inferred from homology"/>
<keyword evidence="4" id="KW-1003">Cell membrane</keyword>
<evidence type="ECO:0000256" key="7">
    <source>
        <dbReference type="ARBA" id="ARBA00023136"/>
    </source>
</evidence>
<keyword evidence="11" id="KW-1185">Reference proteome</keyword>
<dbReference type="PROSITE" id="PS00211">
    <property type="entry name" value="ABC_TRANSPORTER_1"/>
    <property type="match status" value="1"/>
</dbReference>
<feature type="region of interest" description="Disordered" evidence="8">
    <location>
        <begin position="1"/>
        <end position="24"/>
    </location>
</feature>
<reference evidence="10 11" key="1">
    <citation type="submission" date="2017-04" db="EMBL/GenBank/DDBJ databases">
        <authorList>
            <person name="Varghese N."/>
            <person name="Submissions S."/>
        </authorList>
    </citation>
    <scope>NUCLEOTIDE SEQUENCE [LARGE SCALE GENOMIC DNA]</scope>
    <source>
        <strain evidence="10 11">J3</strain>
    </source>
</reference>
<evidence type="ECO:0000256" key="6">
    <source>
        <dbReference type="ARBA" id="ARBA00022840"/>
    </source>
</evidence>
<protein>
    <submittedName>
        <fullName evidence="10">Peptide/nickel transport system ATP-binding protein</fullName>
    </submittedName>
</protein>
<keyword evidence="7" id="KW-0472">Membrane</keyword>
<dbReference type="PANTHER" id="PTHR43297:SF2">
    <property type="entry name" value="DIPEPTIDE TRANSPORT ATP-BINDING PROTEIN DPPD"/>
    <property type="match status" value="1"/>
</dbReference>
<dbReference type="InterPro" id="IPR003593">
    <property type="entry name" value="AAA+_ATPase"/>
</dbReference>
<comment type="similarity">
    <text evidence="2">Belongs to the ABC transporter superfamily.</text>
</comment>
<dbReference type="InterPro" id="IPR017871">
    <property type="entry name" value="ABC_transporter-like_CS"/>
</dbReference>
<sequence>MAPHGSTLMDTPRSMDIEPGGERPTDTLVDIENLTVRYGGPDSTPAIEGIDIRIDRGERVALVGESGSGKTTLAMAMAGFLVQPGIAITADRATFDGNPIPLRHLSRLPCRIPGMAMVVQDAMTSLDPVYSIGSQLCAVLRTAEKRPKAEIHDRAAEWLIKVGLNDTRRVMKAKPYELSGGMRQRVMMAIALASQPQLLLADEPTSALDASLARATMELLLELTESSDTSLLIVSHDLRLCLEYTDRICVMRHGAIVEEQPSSRIEHEARHPYTIGLLECVPTMATAGRDFLPTLEEVMAHAEQDVA</sequence>
<evidence type="ECO:0000256" key="4">
    <source>
        <dbReference type="ARBA" id="ARBA00022475"/>
    </source>
</evidence>
<evidence type="ECO:0000256" key="8">
    <source>
        <dbReference type="SAM" id="MobiDB-lite"/>
    </source>
</evidence>
<feature type="domain" description="ABC transporter" evidence="9">
    <location>
        <begin position="29"/>
        <end position="278"/>
    </location>
</feature>
<dbReference type="PANTHER" id="PTHR43297">
    <property type="entry name" value="OLIGOPEPTIDE TRANSPORT ATP-BINDING PROTEIN APPD"/>
    <property type="match status" value="1"/>
</dbReference>
<dbReference type="InterPro" id="IPR027417">
    <property type="entry name" value="P-loop_NTPase"/>
</dbReference>
<keyword evidence="3" id="KW-0813">Transport</keyword>
<gene>
    <name evidence="10" type="ORF">SAMN02745947_03156</name>
</gene>